<proteinExistence type="predicted"/>
<gene>
    <name evidence="3" type="ORF">TSOC_014844</name>
</gene>
<sequence>MAAARPGASAPAAAVEGDEEMADSATKQVFSQYVCRSITDRGIPHPGDVAEPSSLAWVPGGGRGGAAERGGRGSAVPLPPTSYPLWDSLPAELVQGGKLSTLQLEGVLYACTKHLQLLPSGERAGFFIGDGAGVGKGRQIAGVI</sequence>
<reference evidence="3 4" key="1">
    <citation type="journal article" date="2017" name="Mol. Biol. Evol.">
        <title>The 4-celled Tetrabaena socialis nuclear genome reveals the essential components for genetic control of cell number at the origin of multicellularity in the volvocine lineage.</title>
        <authorList>
            <person name="Featherston J."/>
            <person name="Arakaki Y."/>
            <person name="Hanschen E.R."/>
            <person name="Ferris P.J."/>
            <person name="Michod R.E."/>
            <person name="Olson B.J.S.C."/>
            <person name="Nozaki H."/>
            <person name="Durand P.M."/>
        </authorList>
    </citation>
    <scope>NUCLEOTIDE SEQUENCE [LARGE SCALE GENOMIC DNA]</scope>
    <source>
        <strain evidence="3 4">NIES-571</strain>
    </source>
</reference>
<dbReference type="Pfam" id="PF13872">
    <property type="entry name" value="AAA_34"/>
    <property type="match status" value="1"/>
</dbReference>
<feature type="compositionally biased region" description="Gly residues" evidence="1">
    <location>
        <begin position="59"/>
        <end position="68"/>
    </location>
</feature>
<organism evidence="3 4">
    <name type="scientific">Tetrabaena socialis</name>
    <dbReference type="NCBI Taxonomy" id="47790"/>
    <lineage>
        <taxon>Eukaryota</taxon>
        <taxon>Viridiplantae</taxon>
        <taxon>Chlorophyta</taxon>
        <taxon>core chlorophytes</taxon>
        <taxon>Chlorophyceae</taxon>
        <taxon>CS clade</taxon>
        <taxon>Chlamydomonadales</taxon>
        <taxon>Tetrabaenaceae</taxon>
        <taxon>Tetrabaena</taxon>
    </lineage>
</organism>
<evidence type="ECO:0000313" key="3">
    <source>
        <dbReference type="EMBL" id="PNG99380.1"/>
    </source>
</evidence>
<keyword evidence="4" id="KW-1185">Reference proteome</keyword>
<feature type="domain" description="Strawberry notch AAA" evidence="2">
    <location>
        <begin position="74"/>
        <end position="144"/>
    </location>
</feature>
<protein>
    <submittedName>
        <fullName evidence="3">Protein strawberry notch 2</fullName>
    </submittedName>
</protein>
<dbReference type="PANTHER" id="PTHR12706">
    <property type="entry name" value="STRAWBERRY NOTCH-RELATED"/>
    <property type="match status" value="1"/>
</dbReference>
<evidence type="ECO:0000256" key="1">
    <source>
        <dbReference type="SAM" id="MobiDB-lite"/>
    </source>
</evidence>
<dbReference type="Proteomes" id="UP000236333">
    <property type="component" value="Unassembled WGS sequence"/>
</dbReference>
<dbReference type="InterPro" id="IPR039187">
    <property type="entry name" value="SNO_AAA"/>
</dbReference>
<feature type="non-terminal residue" evidence="3">
    <location>
        <position position="144"/>
    </location>
</feature>
<accession>A0A2J7ZGI7</accession>
<dbReference type="EMBL" id="PGGS01003064">
    <property type="protein sequence ID" value="PNG99380.1"/>
    <property type="molecule type" value="Genomic_DNA"/>
</dbReference>
<dbReference type="GO" id="GO:0031490">
    <property type="term" value="F:chromatin DNA binding"/>
    <property type="evidence" value="ECO:0007669"/>
    <property type="project" value="TreeGrafter"/>
</dbReference>
<feature type="compositionally biased region" description="Low complexity" evidence="1">
    <location>
        <begin position="1"/>
        <end position="14"/>
    </location>
</feature>
<name>A0A2J7ZGI7_9CHLO</name>
<evidence type="ECO:0000259" key="2">
    <source>
        <dbReference type="Pfam" id="PF13872"/>
    </source>
</evidence>
<dbReference type="AlphaFoldDB" id="A0A2J7ZGI7"/>
<dbReference type="GO" id="GO:0006355">
    <property type="term" value="P:regulation of DNA-templated transcription"/>
    <property type="evidence" value="ECO:0007669"/>
    <property type="project" value="InterPro"/>
</dbReference>
<comment type="caution">
    <text evidence="3">The sequence shown here is derived from an EMBL/GenBank/DDBJ whole genome shotgun (WGS) entry which is preliminary data.</text>
</comment>
<dbReference type="OrthoDB" id="540278at2759"/>
<dbReference type="GO" id="GO:0005634">
    <property type="term" value="C:nucleus"/>
    <property type="evidence" value="ECO:0007669"/>
    <property type="project" value="TreeGrafter"/>
</dbReference>
<evidence type="ECO:0000313" key="4">
    <source>
        <dbReference type="Proteomes" id="UP000236333"/>
    </source>
</evidence>
<dbReference type="GO" id="GO:0042393">
    <property type="term" value="F:histone binding"/>
    <property type="evidence" value="ECO:0007669"/>
    <property type="project" value="TreeGrafter"/>
</dbReference>
<feature type="region of interest" description="Disordered" evidence="1">
    <location>
        <begin position="1"/>
        <end position="20"/>
    </location>
</feature>
<dbReference type="PANTHER" id="PTHR12706:SF33">
    <property type="entry name" value="PROTEIN WITH HELICASE_C DOMAIN"/>
    <property type="match status" value="1"/>
</dbReference>
<dbReference type="InterPro" id="IPR026741">
    <property type="entry name" value="SNO"/>
</dbReference>
<feature type="region of interest" description="Disordered" evidence="1">
    <location>
        <begin position="41"/>
        <end position="78"/>
    </location>
</feature>